<dbReference type="AlphaFoldDB" id="A0A2H0RPY3"/>
<dbReference type="EC" id="6.5.1.2" evidence="2 14"/>
<dbReference type="FunFam" id="2.40.50.140:FF:000012">
    <property type="entry name" value="DNA ligase"/>
    <property type="match status" value="1"/>
</dbReference>
<dbReference type="InterPro" id="IPR036420">
    <property type="entry name" value="BRCT_dom_sf"/>
</dbReference>
<keyword evidence="9 14" id="KW-0460">Magnesium</keyword>
<dbReference type="Gene3D" id="2.40.50.140">
    <property type="entry name" value="Nucleic acid-binding proteins"/>
    <property type="match status" value="1"/>
</dbReference>
<dbReference type="GO" id="GO:0005829">
    <property type="term" value="C:cytosol"/>
    <property type="evidence" value="ECO:0007669"/>
    <property type="project" value="TreeGrafter"/>
</dbReference>
<dbReference type="Gene3D" id="1.10.150.20">
    <property type="entry name" value="5' to 3' exonuclease, C-terminal subdomain"/>
    <property type="match status" value="2"/>
</dbReference>
<dbReference type="Pfam" id="PF00533">
    <property type="entry name" value="BRCT"/>
    <property type="match status" value="1"/>
</dbReference>
<evidence type="ECO:0000256" key="2">
    <source>
        <dbReference type="ARBA" id="ARBA00012722"/>
    </source>
</evidence>
<dbReference type="PANTHER" id="PTHR23389">
    <property type="entry name" value="CHROMOSOME TRANSMISSION FIDELITY FACTOR 18"/>
    <property type="match status" value="1"/>
</dbReference>
<dbReference type="GO" id="GO:0006260">
    <property type="term" value="P:DNA replication"/>
    <property type="evidence" value="ECO:0007669"/>
    <property type="project" value="UniProtKB-KW"/>
</dbReference>
<comment type="caution">
    <text evidence="17">The sequence shown here is derived from an EMBL/GenBank/DDBJ whole genome shotgun (WGS) entry which is preliminary data.</text>
</comment>
<dbReference type="InterPro" id="IPR041663">
    <property type="entry name" value="DisA/LigA_HHH"/>
</dbReference>
<dbReference type="InterPro" id="IPR004150">
    <property type="entry name" value="NAD_DNA_ligase_OB"/>
</dbReference>
<protein>
    <recommendedName>
        <fullName evidence="3 14">DNA ligase</fullName>
        <ecNumber evidence="2 14">6.5.1.2</ecNumber>
    </recommendedName>
    <alternativeName>
        <fullName evidence="14">Polydeoxyribonucleotide synthase [NAD(+)]</fullName>
    </alternativeName>
</protein>
<dbReference type="Pfam" id="PF01653">
    <property type="entry name" value="DNA_ligase_aden"/>
    <property type="match status" value="1"/>
</dbReference>
<keyword evidence="8 14" id="KW-0862">Zinc</keyword>
<feature type="binding site" evidence="14">
    <location>
        <position position="137"/>
    </location>
    <ligand>
        <name>NAD(+)</name>
        <dbReference type="ChEBI" id="CHEBI:57540"/>
    </ligand>
</feature>
<feature type="active site" description="N6-AMP-lysine intermediate" evidence="14">
    <location>
        <position position="116"/>
    </location>
</feature>
<feature type="domain" description="BRCT" evidence="16">
    <location>
        <begin position="596"/>
        <end position="677"/>
    </location>
</feature>
<evidence type="ECO:0000256" key="6">
    <source>
        <dbReference type="ARBA" id="ARBA00022723"/>
    </source>
</evidence>
<dbReference type="InterPro" id="IPR001679">
    <property type="entry name" value="DNA_ligase"/>
</dbReference>
<dbReference type="InterPro" id="IPR018239">
    <property type="entry name" value="DNA_ligase_AS"/>
</dbReference>
<evidence type="ECO:0000313" key="17">
    <source>
        <dbReference type="EMBL" id="PIR47815.1"/>
    </source>
</evidence>
<dbReference type="InterPro" id="IPR010994">
    <property type="entry name" value="RuvA_2-like"/>
</dbReference>
<dbReference type="GO" id="GO:0003677">
    <property type="term" value="F:DNA binding"/>
    <property type="evidence" value="ECO:0007669"/>
    <property type="project" value="InterPro"/>
</dbReference>
<dbReference type="SMART" id="SM00278">
    <property type="entry name" value="HhH1"/>
    <property type="match status" value="4"/>
</dbReference>
<dbReference type="EMBL" id="PCYM01000001">
    <property type="protein sequence ID" value="PIR47815.1"/>
    <property type="molecule type" value="Genomic_DNA"/>
</dbReference>
<dbReference type="Gene3D" id="1.10.287.610">
    <property type="entry name" value="Helix hairpin bin"/>
    <property type="match status" value="1"/>
</dbReference>
<dbReference type="HAMAP" id="MF_01588">
    <property type="entry name" value="DNA_ligase_A"/>
    <property type="match status" value="1"/>
</dbReference>
<evidence type="ECO:0000256" key="9">
    <source>
        <dbReference type="ARBA" id="ARBA00022842"/>
    </source>
</evidence>
<dbReference type="GO" id="GO:0006281">
    <property type="term" value="P:DNA repair"/>
    <property type="evidence" value="ECO:0007669"/>
    <property type="project" value="UniProtKB-KW"/>
</dbReference>
<dbReference type="InterPro" id="IPR013840">
    <property type="entry name" value="DNAligase_N"/>
</dbReference>
<dbReference type="Gene3D" id="3.30.470.30">
    <property type="entry name" value="DNA ligase/mRNA capping enzyme"/>
    <property type="match status" value="1"/>
</dbReference>
<dbReference type="CDD" id="cd17748">
    <property type="entry name" value="BRCT_DNA_ligase_like"/>
    <property type="match status" value="1"/>
</dbReference>
<keyword evidence="4 14" id="KW-0436">Ligase</keyword>
<dbReference type="InterPro" id="IPR012340">
    <property type="entry name" value="NA-bd_OB-fold"/>
</dbReference>
<dbReference type="PANTHER" id="PTHR23389:SF9">
    <property type="entry name" value="DNA LIGASE"/>
    <property type="match status" value="1"/>
</dbReference>
<keyword evidence="6 14" id="KW-0479">Metal-binding</keyword>
<dbReference type="Pfam" id="PF14520">
    <property type="entry name" value="HHH_5"/>
    <property type="match status" value="1"/>
</dbReference>
<feature type="binding site" evidence="14">
    <location>
        <position position="324"/>
    </location>
    <ligand>
        <name>NAD(+)</name>
        <dbReference type="ChEBI" id="CHEBI:57540"/>
    </ligand>
</feature>
<dbReference type="Proteomes" id="UP000230084">
    <property type="component" value="Unassembled WGS sequence"/>
</dbReference>
<comment type="similarity">
    <text evidence="13 14">Belongs to the NAD-dependent DNA ligase family. LigA subfamily.</text>
</comment>
<evidence type="ECO:0000256" key="8">
    <source>
        <dbReference type="ARBA" id="ARBA00022833"/>
    </source>
</evidence>
<evidence type="ECO:0000256" key="11">
    <source>
        <dbReference type="ARBA" id="ARBA00023204"/>
    </source>
</evidence>
<dbReference type="PROSITE" id="PS01055">
    <property type="entry name" value="DNA_LIGASE_N1"/>
    <property type="match status" value="1"/>
</dbReference>
<evidence type="ECO:0000256" key="1">
    <source>
        <dbReference type="ARBA" id="ARBA00004067"/>
    </source>
</evidence>
<dbReference type="Gene3D" id="3.40.50.10190">
    <property type="entry name" value="BRCT domain"/>
    <property type="match status" value="1"/>
</dbReference>
<comment type="caution">
    <text evidence="14">Lacks conserved residue(s) required for the propagation of feature annotation.</text>
</comment>
<name>A0A2H0RPY3_9BACT</name>
<feature type="binding site" evidence="14">
    <location>
        <position position="186"/>
    </location>
    <ligand>
        <name>NAD(+)</name>
        <dbReference type="ChEBI" id="CHEBI:57540"/>
    </ligand>
</feature>
<dbReference type="Pfam" id="PF03120">
    <property type="entry name" value="OB_DNA_ligase"/>
    <property type="match status" value="1"/>
</dbReference>
<dbReference type="PIRSF" id="PIRSF001604">
    <property type="entry name" value="LigA"/>
    <property type="match status" value="1"/>
</dbReference>
<keyword evidence="14" id="KW-0464">Manganese</keyword>
<dbReference type="GO" id="GO:0046872">
    <property type="term" value="F:metal ion binding"/>
    <property type="evidence" value="ECO:0007669"/>
    <property type="project" value="UniProtKB-KW"/>
</dbReference>
<organism evidence="17 18">
    <name type="scientific">Candidatus Uhrbacteria bacterium CG10_big_fil_rev_8_21_14_0_10_50_16</name>
    <dbReference type="NCBI Taxonomy" id="1975039"/>
    <lineage>
        <taxon>Bacteria</taxon>
        <taxon>Candidatus Uhriibacteriota</taxon>
    </lineage>
</organism>
<comment type="catalytic activity">
    <reaction evidence="12 14 15">
        <text>NAD(+) + (deoxyribonucleotide)n-3'-hydroxyl + 5'-phospho-(deoxyribonucleotide)m = (deoxyribonucleotide)n+m + AMP + beta-nicotinamide D-nucleotide.</text>
        <dbReference type="EC" id="6.5.1.2"/>
    </reaction>
</comment>
<evidence type="ECO:0000256" key="10">
    <source>
        <dbReference type="ARBA" id="ARBA00023027"/>
    </source>
</evidence>
<dbReference type="SMART" id="SM00292">
    <property type="entry name" value="BRCT"/>
    <property type="match status" value="1"/>
</dbReference>
<evidence type="ECO:0000256" key="3">
    <source>
        <dbReference type="ARBA" id="ARBA00013308"/>
    </source>
</evidence>
<dbReference type="CDD" id="cd00114">
    <property type="entry name" value="LIGANc"/>
    <property type="match status" value="1"/>
</dbReference>
<dbReference type="Pfam" id="PF12826">
    <property type="entry name" value="HHH_2"/>
    <property type="match status" value="1"/>
</dbReference>
<evidence type="ECO:0000256" key="7">
    <source>
        <dbReference type="ARBA" id="ARBA00022763"/>
    </source>
</evidence>
<evidence type="ECO:0000256" key="14">
    <source>
        <dbReference type="HAMAP-Rule" id="MF_01588"/>
    </source>
</evidence>
<keyword evidence="11 14" id="KW-0234">DNA repair</keyword>
<gene>
    <name evidence="14" type="primary">ligA</name>
    <name evidence="17" type="ORF">COV06_00210</name>
</gene>
<dbReference type="SUPFAM" id="SSF47781">
    <property type="entry name" value="RuvA domain 2-like"/>
    <property type="match status" value="1"/>
</dbReference>
<dbReference type="InterPro" id="IPR033136">
    <property type="entry name" value="DNA_ligase_CS"/>
</dbReference>
<proteinExistence type="inferred from homology"/>
<dbReference type="SUPFAM" id="SSF52113">
    <property type="entry name" value="BRCT domain"/>
    <property type="match status" value="1"/>
</dbReference>
<feature type="binding site" evidence="14">
    <location>
        <begin position="83"/>
        <end position="84"/>
    </location>
    <ligand>
        <name>NAD(+)</name>
        <dbReference type="ChEBI" id="CHEBI:57540"/>
    </ligand>
</feature>
<keyword evidence="7 14" id="KW-0227">DNA damage</keyword>
<dbReference type="NCBIfam" id="NF005932">
    <property type="entry name" value="PRK07956.1"/>
    <property type="match status" value="1"/>
</dbReference>
<dbReference type="SUPFAM" id="SSF50249">
    <property type="entry name" value="Nucleic acid-binding proteins"/>
    <property type="match status" value="1"/>
</dbReference>
<dbReference type="InterPro" id="IPR013839">
    <property type="entry name" value="DNAligase_adenylation"/>
</dbReference>
<evidence type="ECO:0000256" key="13">
    <source>
        <dbReference type="ARBA" id="ARBA00060881"/>
    </source>
</evidence>
<dbReference type="SUPFAM" id="SSF56091">
    <property type="entry name" value="DNA ligase/mRNA capping enzyme, catalytic domain"/>
    <property type="match status" value="1"/>
</dbReference>
<comment type="function">
    <text evidence="1 14">DNA ligase that catalyzes the formation of phosphodiester linkages between 5'-phosphoryl and 3'-hydroxyl groups in double-stranded DNA using NAD as a coenzyme and as the energy source for the reaction. It is essential for DNA replication and repair of damaged DNA.</text>
</comment>
<dbReference type="NCBIfam" id="TIGR00575">
    <property type="entry name" value="dnlj"/>
    <property type="match status" value="1"/>
</dbReference>
<dbReference type="PROSITE" id="PS50172">
    <property type="entry name" value="BRCT"/>
    <property type="match status" value="1"/>
</dbReference>
<dbReference type="FunFam" id="1.10.150.20:FF:000006">
    <property type="entry name" value="DNA ligase"/>
    <property type="match status" value="1"/>
</dbReference>
<evidence type="ECO:0000256" key="12">
    <source>
        <dbReference type="ARBA" id="ARBA00034005"/>
    </source>
</evidence>
<dbReference type="PROSITE" id="PS01056">
    <property type="entry name" value="DNA_LIGASE_N2"/>
    <property type="match status" value="1"/>
</dbReference>
<evidence type="ECO:0000256" key="5">
    <source>
        <dbReference type="ARBA" id="ARBA00022705"/>
    </source>
</evidence>
<evidence type="ECO:0000259" key="16">
    <source>
        <dbReference type="PROSITE" id="PS50172"/>
    </source>
</evidence>
<keyword evidence="10 14" id="KW-0520">NAD</keyword>
<dbReference type="GO" id="GO:0003911">
    <property type="term" value="F:DNA ligase (NAD+) activity"/>
    <property type="evidence" value="ECO:0007669"/>
    <property type="project" value="UniProtKB-UniRule"/>
</dbReference>
<evidence type="ECO:0000313" key="18">
    <source>
        <dbReference type="Proteomes" id="UP000230084"/>
    </source>
</evidence>
<dbReference type="SMART" id="SM00532">
    <property type="entry name" value="LIGANc"/>
    <property type="match status" value="1"/>
</dbReference>
<dbReference type="InterPro" id="IPR001357">
    <property type="entry name" value="BRCT_dom"/>
</dbReference>
<reference evidence="17 18" key="1">
    <citation type="submission" date="2017-09" db="EMBL/GenBank/DDBJ databases">
        <title>Depth-based differentiation of microbial function through sediment-hosted aquifers and enrichment of novel symbionts in the deep terrestrial subsurface.</title>
        <authorList>
            <person name="Probst A.J."/>
            <person name="Ladd B."/>
            <person name="Jarett J.K."/>
            <person name="Geller-Mcgrath D.E."/>
            <person name="Sieber C.M."/>
            <person name="Emerson J.B."/>
            <person name="Anantharaman K."/>
            <person name="Thomas B.C."/>
            <person name="Malmstrom R."/>
            <person name="Stieglmeier M."/>
            <person name="Klingl A."/>
            <person name="Woyke T."/>
            <person name="Ryan C.M."/>
            <person name="Banfield J.F."/>
        </authorList>
    </citation>
    <scope>NUCLEOTIDE SEQUENCE [LARGE SCALE GENOMIC DNA]</scope>
    <source>
        <strain evidence="17">CG10_big_fil_rev_8_21_14_0_10_50_16</strain>
    </source>
</reference>
<evidence type="ECO:0000256" key="4">
    <source>
        <dbReference type="ARBA" id="ARBA00022598"/>
    </source>
</evidence>
<accession>A0A2H0RPY3</accession>
<sequence length="677" mass="74517">MTHKEAQTRIQKLREEIAHERYLYHVLDTPGISDAALDSLKHELYTLEQTYPDLITPDSPTQRVGGEALNIFQKVEHAARMLSMEDVFSTEEFSAWYTRVCERVDTNQLDLYCMPKLDGLAVSLEYKNGQLVLGATRGDGRVGEDVTHNIRTIESIPLSLRTPIDAQKKAHPILKNLPQTLIVRGEVFMPVKAFNQLNKEREQTGEALFANPRNVAAGSIRQLDATIAASRPLRFVAWDLITDMGQTTHEEEMALLNALGFATTPYSERVADRTGVERMFATLQKGRARMPFWIDGMVIRVNNNDVYSELGVIGKTPRGLVAWKFPAEEATTRLLDVVWSVGRTGAVTPVAELEPVFVAGTTVQHASLHNMDEIERLGLKIGDTVVIKKAGDIIPKVVAVLTKMRTGKEMQIKAPTQINGSAVYKKPGEVALYCADPHAFDRRLQAIAYAVGKQVLDIDGLGEKTIAQLLERGIIANFADLYGMSKDELLTLEGFAEVSAENAIQAIYVAKTVPLHRFITALGIKHVGGETARRLAQTFLTFDRLQQATREELLAVEDVGETVADAIVEFFARQDNQTLVNTFREHGGVIVPAKRRERGALTDKTFVLTGTLETMTRTQAKESIEQLGGKVTGSVSKATTAVVAGENPGSKLAKAQQLGVAVLNEKQFSAMLASLST</sequence>
<keyword evidence="5 14" id="KW-0235">DNA replication</keyword>
<evidence type="ECO:0000256" key="15">
    <source>
        <dbReference type="RuleBase" id="RU000618"/>
    </source>
</evidence>
<comment type="cofactor">
    <cofactor evidence="14">
        <name>Mg(2+)</name>
        <dbReference type="ChEBI" id="CHEBI:18420"/>
    </cofactor>
    <cofactor evidence="14">
        <name>Mn(2+)</name>
        <dbReference type="ChEBI" id="CHEBI:29035"/>
    </cofactor>
</comment>
<dbReference type="InterPro" id="IPR003583">
    <property type="entry name" value="Hlx-hairpin-Hlx_DNA-bd_motif"/>
</dbReference>